<name>A0A9P5BMZ0_9HYPO</name>
<dbReference type="GO" id="GO:0016787">
    <property type="term" value="F:hydrolase activity"/>
    <property type="evidence" value="ECO:0007669"/>
    <property type="project" value="UniProtKB-KW"/>
</dbReference>
<evidence type="ECO:0000313" key="4">
    <source>
        <dbReference type="Proteomes" id="UP000737391"/>
    </source>
</evidence>
<dbReference type="InterPro" id="IPR016191">
    <property type="entry name" value="Ribonuclease/ribotoxin"/>
</dbReference>
<dbReference type="OrthoDB" id="3350591at2759"/>
<dbReference type="Pfam" id="PF12311">
    <property type="entry name" value="DUF3632"/>
    <property type="match status" value="1"/>
</dbReference>
<dbReference type="Pfam" id="PF00545">
    <property type="entry name" value="Ribonuclease"/>
    <property type="match status" value="1"/>
</dbReference>
<sequence>MDNANYLQFQLETGFSEMTDTEQKITLILTSFLSETQAITAPEAAAQINNLFPHQPGKGGIKRSPGGFLAAFWDLAFQIAVQLDYQAQQMQEFISLIKALRDLPSTAILEDGRRLWHDLPDLSLFFTERWNQAGVTNRVTIPPETIRRWINLNGLAAYLTIENLYGGWYRALESIKIGLENGSRREAQKIIDCFAQAAATWFILSSQQIYHMCRENALQDSSSQGQLWKGRSGFNLERWTFWRSRFIELRNHSLATDELREVLSEAEAAMETGLGVVLAITGQAIAATIPSELATGLEARGMPERVTCKVSTGTFIFTVKEAREEYNRVRGLYNPSTQRYPTRSGYPHEFSNFGNIKFDDTACNSKKRPVKIYEFPIYQRSSEGTGAEHYDANKSKSDQPGPGECRVVFTAENGHLCGVMCHKSMTPGGDQGFIKCTA</sequence>
<reference evidence="3" key="1">
    <citation type="submission" date="2020-01" db="EMBL/GenBank/DDBJ databases">
        <title>Identification and distribution of gene clusters putatively required for synthesis of sphingolipid metabolism inhibitors in phylogenetically diverse species of the filamentous fungus Fusarium.</title>
        <authorList>
            <person name="Kim H.-S."/>
            <person name="Busman M."/>
            <person name="Brown D.W."/>
            <person name="Divon H."/>
            <person name="Uhlig S."/>
            <person name="Proctor R.H."/>
        </authorList>
    </citation>
    <scope>NUCLEOTIDE SEQUENCE</scope>
    <source>
        <strain evidence="3">NRRL 31653</strain>
    </source>
</reference>
<evidence type="ECO:0000256" key="1">
    <source>
        <dbReference type="ARBA" id="ARBA00022722"/>
    </source>
</evidence>
<gene>
    <name evidence="3" type="ORF">FAGAP_459</name>
</gene>
<dbReference type="InterPro" id="IPR000026">
    <property type="entry name" value="N1-like"/>
</dbReference>
<comment type="caution">
    <text evidence="3">The sequence shown here is derived from an EMBL/GenBank/DDBJ whole genome shotgun (WGS) entry which is preliminary data.</text>
</comment>
<dbReference type="SUPFAM" id="SSF53933">
    <property type="entry name" value="Microbial ribonucleases"/>
    <property type="match status" value="1"/>
</dbReference>
<keyword evidence="4" id="KW-1185">Reference proteome</keyword>
<keyword evidence="2" id="KW-0378">Hydrolase</keyword>
<dbReference type="InterPro" id="IPR022085">
    <property type="entry name" value="OpdG"/>
</dbReference>
<organism evidence="3 4">
    <name type="scientific">Fusarium agapanthi</name>
    <dbReference type="NCBI Taxonomy" id="1803897"/>
    <lineage>
        <taxon>Eukaryota</taxon>
        <taxon>Fungi</taxon>
        <taxon>Dikarya</taxon>
        <taxon>Ascomycota</taxon>
        <taxon>Pezizomycotina</taxon>
        <taxon>Sordariomycetes</taxon>
        <taxon>Hypocreomycetidae</taxon>
        <taxon>Hypocreales</taxon>
        <taxon>Nectriaceae</taxon>
        <taxon>Fusarium</taxon>
        <taxon>Fusarium fujikuroi species complex</taxon>
    </lineage>
</organism>
<evidence type="ECO:0000313" key="3">
    <source>
        <dbReference type="EMBL" id="KAF4503305.1"/>
    </source>
</evidence>
<dbReference type="Proteomes" id="UP000737391">
    <property type="component" value="Unassembled WGS sequence"/>
</dbReference>
<keyword evidence="1" id="KW-0540">Nuclease</keyword>
<evidence type="ECO:0000256" key="2">
    <source>
        <dbReference type="ARBA" id="ARBA00022801"/>
    </source>
</evidence>
<dbReference type="AlphaFoldDB" id="A0A9P5BMZ0"/>
<dbReference type="GO" id="GO:0004521">
    <property type="term" value="F:RNA endonuclease activity"/>
    <property type="evidence" value="ECO:0007669"/>
    <property type="project" value="InterPro"/>
</dbReference>
<dbReference type="GO" id="GO:0003723">
    <property type="term" value="F:RNA binding"/>
    <property type="evidence" value="ECO:0007669"/>
    <property type="project" value="InterPro"/>
</dbReference>
<accession>A0A9P5BMZ0</accession>
<dbReference type="InterPro" id="IPR053204">
    <property type="entry name" value="Oxopyrrolidines_Biosynth-assoc"/>
</dbReference>
<dbReference type="PANTHER" id="PTHR38797:SF4">
    <property type="entry name" value="NUCLEAR PORE COMPLEX PROTEIN NUP85"/>
    <property type="match status" value="1"/>
</dbReference>
<proteinExistence type="predicted"/>
<protein>
    <submittedName>
        <fullName evidence="3">Uncharacterized protein</fullName>
    </submittedName>
</protein>
<dbReference type="EMBL" id="LUFC02000028">
    <property type="protein sequence ID" value="KAF4503305.1"/>
    <property type="molecule type" value="Genomic_DNA"/>
</dbReference>
<dbReference type="Gene3D" id="3.10.450.30">
    <property type="entry name" value="Microbial ribonucleases"/>
    <property type="match status" value="1"/>
</dbReference>
<dbReference type="PANTHER" id="PTHR38797">
    <property type="entry name" value="NUCLEAR PORE COMPLEX PROTEIN NUP85-RELATED"/>
    <property type="match status" value="1"/>
</dbReference>